<reference evidence="5 6" key="1">
    <citation type="submission" date="2017-05" db="EMBL/GenBank/DDBJ databases">
        <title>Vagococcus spp. assemblies.</title>
        <authorList>
            <person name="Gulvik C.A."/>
        </authorList>
    </citation>
    <scope>NUCLEOTIDE SEQUENCE [LARGE SCALE GENOMIC DNA]</scope>
    <source>
        <strain evidence="5 6">NCFB 2497</strain>
    </source>
</reference>
<dbReference type="CDD" id="cd01189">
    <property type="entry name" value="INT_ICEBs1_C_like"/>
    <property type="match status" value="1"/>
</dbReference>
<dbReference type="InterPro" id="IPR050090">
    <property type="entry name" value="Tyrosine_recombinase_XerCD"/>
</dbReference>
<dbReference type="InterPro" id="IPR004107">
    <property type="entry name" value="Integrase_SAM-like_N"/>
</dbReference>
<dbReference type="SUPFAM" id="SSF56349">
    <property type="entry name" value="DNA breaking-rejoining enzymes"/>
    <property type="match status" value="1"/>
</dbReference>
<proteinExistence type="inferred from homology"/>
<evidence type="ECO:0000256" key="4">
    <source>
        <dbReference type="ARBA" id="ARBA00023172"/>
    </source>
</evidence>
<dbReference type="GO" id="GO:0003677">
    <property type="term" value="F:DNA binding"/>
    <property type="evidence" value="ECO:0007669"/>
    <property type="project" value="UniProtKB-UniRule"/>
</dbReference>
<dbReference type="Proteomes" id="UP000288197">
    <property type="component" value="Unassembled WGS sequence"/>
</dbReference>
<keyword evidence="3" id="KW-0238">DNA-binding</keyword>
<comment type="caution">
    <text evidence="5">The sequence shown here is derived from an EMBL/GenBank/DDBJ whole genome shotgun (WGS) entry which is preliminary data.</text>
</comment>
<organism evidence="5 6">
    <name type="scientific">Vagococcus fluvialis</name>
    <dbReference type="NCBI Taxonomy" id="2738"/>
    <lineage>
        <taxon>Bacteria</taxon>
        <taxon>Bacillati</taxon>
        <taxon>Bacillota</taxon>
        <taxon>Bacilli</taxon>
        <taxon>Lactobacillales</taxon>
        <taxon>Enterococcaceae</taxon>
        <taxon>Vagococcus</taxon>
    </lineage>
</organism>
<dbReference type="Gene3D" id="1.10.443.10">
    <property type="entry name" value="Intergrase catalytic core"/>
    <property type="match status" value="1"/>
</dbReference>
<accession>A0A369B1K4</accession>
<keyword evidence="4" id="KW-0233">DNA recombination</keyword>
<dbReference type="Gene3D" id="1.10.150.130">
    <property type="match status" value="1"/>
</dbReference>
<dbReference type="EMBL" id="NGJX01000001">
    <property type="protein sequence ID" value="RSU05439.1"/>
    <property type="molecule type" value="Genomic_DNA"/>
</dbReference>
<dbReference type="GO" id="GO:0015074">
    <property type="term" value="P:DNA integration"/>
    <property type="evidence" value="ECO:0007669"/>
    <property type="project" value="UniProtKB-KW"/>
</dbReference>
<protein>
    <submittedName>
        <fullName evidence="5">Site-specific integrase</fullName>
    </submittedName>
</protein>
<evidence type="ECO:0000256" key="1">
    <source>
        <dbReference type="ARBA" id="ARBA00008857"/>
    </source>
</evidence>
<dbReference type="InterPro" id="IPR002104">
    <property type="entry name" value="Integrase_catalytic"/>
</dbReference>
<dbReference type="RefSeq" id="WP_114288931.1">
    <property type="nucleotide sequence ID" value="NZ_CP081461.1"/>
</dbReference>
<dbReference type="OrthoDB" id="9803188at2"/>
<dbReference type="Pfam" id="PF14659">
    <property type="entry name" value="Phage_int_SAM_3"/>
    <property type="match status" value="1"/>
</dbReference>
<keyword evidence="2" id="KW-0229">DNA integration</keyword>
<dbReference type="InterPro" id="IPR010998">
    <property type="entry name" value="Integrase_recombinase_N"/>
</dbReference>
<dbReference type="AlphaFoldDB" id="A0A369B1K4"/>
<dbReference type="InterPro" id="IPR013762">
    <property type="entry name" value="Integrase-like_cat_sf"/>
</dbReference>
<sequence>MDDIKGTYELVSPGTYRLRYPIGTTLNGNARRLSKTVKAKSDKAALKELIMWNIELEENGYNELDSITFKNFFNDYWKKAAQENLEIKTFETYNSLIQDRFLDKFANKKLKDIKPYEIKEIIVNAKRLKSIDKYGIELSRQTKKRLLSALSNVFIVARDEYTIIKDNPCNAVIIPKEKNAKKLTYEPYTSDEIALLFEKLESDASIRTKAILMTAFFTSAREGEIVALEERHFDFENNEVLFDQRIIQKRDYSLERLDGLKSSDNKKMIVPSEYMDIMKEFIDINVKLREELNIEDVEHKYIFGSPEGNPVAPASLNRHWARFSKRHNLRKIRFHDFRHTSATYLIAQNTPVKTVQERLGHKDYSTTMNIYAHALKEVDKKASDSLSKFI</sequence>
<dbReference type="Pfam" id="PF00589">
    <property type="entry name" value="Phage_integrase"/>
    <property type="match status" value="1"/>
</dbReference>
<dbReference type="PANTHER" id="PTHR30349">
    <property type="entry name" value="PHAGE INTEGRASE-RELATED"/>
    <property type="match status" value="1"/>
</dbReference>
<dbReference type="GeneID" id="63145687"/>
<evidence type="ECO:0000256" key="2">
    <source>
        <dbReference type="ARBA" id="ARBA00022908"/>
    </source>
</evidence>
<dbReference type="InterPro" id="IPR011010">
    <property type="entry name" value="DNA_brk_join_enz"/>
</dbReference>
<dbReference type="PROSITE" id="PS51898">
    <property type="entry name" value="TYR_RECOMBINASE"/>
    <property type="match status" value="1"/>
</dbReference>
<dbReference type="PROSITE" id="PS51900">
    <property type="entry name" value="CB"/>
    <property type="match status" value="1"/>
</dbReference>
<name>A0A369B1K4_9ENTE</name>
<evidence type="ECO:0000313" key="6">
    <source>
        <dbReference type="Proteomes" id="UP000288197"/>
    </source>
</evidence>
<evidence type="ECO:0000313" key="5">
    <source>
        <dbReference type="EMBL" id="RSU05439.1"/>
    </source>
</evidence>
<keyword evidence="6" id="KW-1185">Reference proteome</keyword>
<evidence type="ECO:0000256" key="3">
    <source>
        <dbReference type="ARBA" id="ARBA00023125"/>
    </source>
</evidence>
<comment type="similarity">
    <text evidence="1">Belongs to the 'phage' integrase family.</text>
</comment>
<dbReference type="PANTHER" id="PTHR30349:SF64">
    <property type="entry name" value="PROPHAGE INTEGRASE INTD-RELATED"/>
    <property type="match status" value="1"/>
</dbReference>
<dbReference type="GO" id="GO:0006310">
    <property type="term" value="P:DNA recombination"/>
    <property type="evidence" value="ECO:0007669"/>
    <property type="project" value="UniProtKB-KW"/>
</dbReference>
<gene>
    <name evidence="5" type="ORF">CBF32_00120</name>
</gene>
<dbReference type="InterPro" id="IPR044068">
    <property type="entry name" value="CB"/>
</dbReference>